<dbReference type="Proteomes" id="UP000001449">
    <property type="component" value="Chromosome 8"/>
</dbReference>
<dbReference type="STRING" id="35128.B8C793"/>
<dbReference type="Gene3D" id="3.80.10.10">
    <property type="entry name" value="Ribonuclease Inhibitor"/>
    <property type="match status" value="1"/>
</dbReference>
<name>B8C793_THAPS</name>
<feature type="compositionally biased region" description="Basic and acidic residues" evidence="5">
    <location>
        <begin position="1209"/>
        <end position="1223"/>
    </location>
</feature>
<dbReference type="HOGENOM" id="CLU_230483_0_0_1"/>
<dbReference type="PaxDb" id="35128-Thaps7695"/>
<sequence length="2268" mass="248633">MSGNVHQTRHSSSGISGGAHALRNLLPDGWYFNGANYAKGVRCVFIISGICSVGFTPASNEYGVPIDFTQDLRDPGKLRDSIGLDFDGNLYMSGVRLANDGAVDDSSSNWTHPFHSGDTVGCGVTVVGDKPKYFFTRNGCLIHSSLDVSCCASSVHTPIFPVVGLSSSTKTVIRTNFGLRADTPFLWNGGNGVRIISHVTTAPVSAMCDDSWKDEIFAPTSLARGHTVSGANGSSPPAVIYTESVITSEPTRVQAPPHRATRRHTVNIAAMTQSEFDYLDSLLDLSVSDRRRNDKKTQAILDLDDLKELARELRSLASASDTHSGVLTSLAGVCRTKFEQLNELIETAMGDESSGSDLGELFAVHEVLSDAIVAAGTTKSEPGFHDSFSTSNSIEKHLILFATSSQDTAPVGKAQGENVFSLLCHLRGHKQKQFDAAWALLRTMQGTNACNEIISSGGIQSLVSLFKASARDPRLMMVSALTLAYLVPSLEGQSANDVVMGIIECLQYLIETSQVSNDCDDISLEEILKASAFAMTNLWMNALEHRSRDLKKRLSSSFDRLEADDVFSDGNISPRRRGSITSQLGEDVDFTILIEAFTSLSVEAAKLEPPVLTIRGSDDMNMYYSFALIIESICAVEYARSIAMREGVIKVIVKWLKSEDTELEHPAANALRNLTMSRNDYTAGWVHSQLLNENALVHIIGRLESPEFRVRLAMAEVILSLTAAPHTRAAIIDAGGVRYLVQLFVDAQASDEALTLSAGNALLRLAVGSSSCSTKRPGSSVGKKSMLSEQYIIINDIIQNGALESLVAIGKTKQYGDLRYLSTRILRVISEASCSFNPTRHKLCDAEAVLALGKILYDDVTFIRSLVENSTASSHSSDLINDSLSNDILAVSKATPPEGALQEMRQVLRGISSIFYSSNISDDERLEVFHIMLKACSQLISSGGITSLLWLSSAPLNVCSSIELICNSPHCLREIRVDACRALASLCHILKSSDGVQPGISKWAPKILSAILNILKSESNSEENAFNDINIDILHGLGSLAECEVLKVRIIDEFMPRLLKFFQHEDKDVSEAATLVCFALGFNVFEEGVGWDAYLLSDKFSLGRARLIQEMARDEIRKLLSEIWVPSLQAISKKQSLKNDGSALTNIELGNLFQVLVEDQDTAEARERVRRQYAALYDDLPAAQRVSSFGRKSSQRLQRRSSSSIDMTDQERQELRSSYDSSRRPVEDISFHSVPRVMEASAEQDNFLHYHQYPMNGSHVERKWIMQHLRDLDDTQSSFGQRSNSLPTRVTDMLKVHFPSALIRDEIIPLWDFRPNASFDFRGLAMPSSQYFSFRREGKLLSREVKDLYLLHSDRFHCTLGFRNCSFAGEFTESLLQSLYLSPVIQGLSFANDPTSNAGFDVNSEDVGGSELLVDLTRVLPSSVTHLSFDNVLSNKAALSLVDVFTSISKRSVYDNGRDRETLDPGKGFLHALAIINSPHINASIFSSLIEAMQCSPRNSFVTPLQFLRVLDLSGNLLGDEGSAKALSIALSNRRFSLLERIDLSRNDIGDGTEVKKVLQECNPAVSKLEYLNMSWNNLSQGDAASHIVTLLSTVFSRLVSLDLSGNGLSDAFLSILGNSLSACHLSVLTSLNISGQQFSMPSINSLLSVLTSLSKSDTSALLSFVHLDENFPQLTPNQEQMLQDVLSSNRTRRVASYYAKQSELDGVLGDGTTMIRVDSEYSLGSEPETAAFSSLSATRTTLVSTDNINALQLTHSAGSKQIPFVGGNNTITVLFSAPLVWRDGENEYHPIELLDFELEKSLLWQCFSEASRSIDLSYDNATTDRLQSALTKGCGCLHFSGHGHPQFLTFEDGSGGIHWLSVEQLQSLVSVGTGNRDPPFKFVFVSACHSGLAGQTFVDAGVPHVVCCQQESQLMDSAAVSFTRAFYFALALGRSLKDAFEMGKQAVSCSPVVTNPSEEMKKFMLLPQDGNHDVAIFNAEPVPDWPLPQTDNDLRNPPRRSLKSALRGDSSTTDSADNRLPAPPQGFLGRETDMYHVLNLVLTRRFVNISGPTGIGRSSLAAEERKSTMKFDCIYYIRHTLKRSGATSLIVSLFNRLVSLGEAKALPPDADLDEVIAAIMDSLRQSKSLLVFERIEALEGSDAQDFHFFLGQIFTDTKDVHVMITSKKSIGLSPLVGAGENIYELGPLTLRNTVKLFAFLCPRVHSPHERKELLEVLVPGVDTNGHAEAADERSYKINAILGGGIPAKTFSIAYQMSSEEFEELKRV</sequence>
<dbReference type="SUPFAM" id="SSF48371">
    <property type="entry name" value="ARM repeat"/>
    <property type="match status" value="2"/>
</dbReference>
<dbReference type="InterPro" id="IPR043136">
    <property type="entry name" value="B30.2/SPRY_sf"/>
</dbReference>
<keyword evidence="3" id="KW-0206">Cytoskeleton</keyword>
<dbReference type="SUPFAM" id="SSF52047">
    <property type="entry name" value="RNI-like"/>
    <property type="match status" value="1"/>
</dbReference>
<feature type="region of interest" description="Disordered" evidence="5">
    <location>
        <begin position="1187"/>
        <end position="1223"/>
    </location>
</feature>
<evidence type="ECO:0000256" key="5">
    <source>
        <dbReference type="SAM" id="MobiDB-lite"/>
    </source>
</evidence>
<dbReference type="InParanoid" id="B8C793"/>
<reference evidence="7 8" key="2">
    <citation type="journal article" date="2008" name="Nature">
        <title>The Phaeodactylum genome reveals the evolutionary history of diatom genomes.</title>
        <authorList>
            <person name="Bowler C."/>
            <person name="Allen A.E."/>
            <person name="Badger J.H."/>
            <person name="Grimwood J."/>
            <person name="Jabbari K."/>
            <person name="Kuo A."/>
            <person name="Maheswari U."/>
            <person name="Martens C."/>
            <person name="Maumus F."/>
            <person name="Otillar R.P."/>
            <person name="Rayko E."/>
            <person name="Salamov A."/>
            <person name="Vandepoele K."/>
            <person name="Beszteri B."/>
            <person name="Gruber A."/>
            <person name="Heijde M."/>
            <person name="Katinka M."/>
            <person name="Mock T."/>
            <person name="Valentin K."/>
            <person name="Verret F."/>
            <person name="Berges J.A."/>
            <person name="Brownlee C."/>
            <person name="Cadoret J.P."/>
            <person name="Chiovitti A."/>
            <person name="Choi C.J."/>
            <person name="Coesel S."/>
            <person name="De Martino A."/>
            <person name="Detter J.C."/>
            <person name="Durkin C."/>
            <person name="Falciatore A."/>
            <person name="Fournet J."/>
            <person name="Haruta M."/>
            <person name="Huysman M.J."/>
            <person name="Jenkins B.D."/>
            <person name="Jiroutova K."/>
            <person name="Jorgensen R.E."/>
            <person name="Joubert Y."/>
            <person name="Kaplan A."/>
            <person name="Kroger N."/>
            <person name="Kroth P.G."/>
            <person name="La Roche J."/>
            <person name="Lindquist E."/>
            <person name="Lommer M."/>
            <person name="Martin-Jezequel V."/>
            <person name="Lopez P.J."/>
            <person name="Lucas S."/>
            <person name="Mangogna M."/>
            <person name="McGinnis K."/>
            <person name="Medlin L.K."/>
            <person name="Montsant A."/>
            <person name="Oudot-Le Secq M.P."/>
            <person name="Napoli C."/>
            <person name="Obornik M."/>
            <person name="Parker M.S."/>
            <person name="Petit J.L."/>
            <person name="Porcel B.M."/>
            <person name="Poulsen N."/>
            <person name="Robison M."/>
            <person name="Rychlewski L."/>
            <person name="Rynearson T.A."/>
            <person name="Schmutz J."/>
            <person name="Shapiro H."/>
            <person name="Siaut M."/>
            <person name="Stanley M."/>
            <person name="Sussman M.R."/>
            <person name="Taylor A.R."/>
            <person name="Vardi A."/>
            <person name="von Dassow P."/>
            <person name="Vyverman W."/>
            <person name="Willis A."/>
            <person name="Wyrwicz L.S."/>
            <person name="Rokhsar D.S."/>
            <person name="Weissenbach J."/>
            <person name="Armbrust E.V."/>
            <person name="Green B.R."/>
            <person name="Van de Peer Y."/>
            <person name="Grigoriev I.V."/>
        </authorList>
    </citation>
    <scope>NUCLEOTIDE SEQUENCE [LARGE SCALE GENOMIC DNA]</scope>
    <source>
        <strain evidence="7 8">CCMP1335</strain>
    </source>
</reference>
<dbReference type="PANTHER" id="PTHR24107">
    <property type="entry name" value="YNEIN REGULATORY COMPLEX SUBUNIT 5"/>
    <property type="match status" value="1"/>
</dbReference>
<dbReference type="RefSeq" id="XP_002291856.1">
    <property type="nucleotide sequence ID" value="XM_002291820.1"/>
</dbReference>
<dbReference type="EMBL" id="CM000644">
    <property type="protein sequence ID" value="EED90707.1"/>
    <property type="molecule type" value="Genomic_DNA"/>
</dbReference>
<dbReference type="PROSITE" id="PS50176">
    <property type="entry name" value="ARM_REPEAT"/>
    <property type="match status" value="1"/>
</dbReference>
<protein>
    <recommendedName>
        <fullName evidence="6">CHAT domain-containing protein</fullName>
    </recommendedName>
</protein>
<dbReference type="SMART" id="SM00185">
    <property type="entry name" value="ARM"/>
    <property type="match status" value="3"/>
</dbReference>
<dbReference type="GO" id="GO:0005856">
    <property type="term" value="C:cytoskeleton"/>
    <property type="evidence" value="ECO:0007669"/>
    <property type="project" value="UniProtKB-SubCell"/>
</dbReference>
<evidence type="ECO:0000256" key="4">
    <source>
        <dbReference type="PROSITE-ProRule" id="PRU00259"/>
    </source>
</evidence>
<feature type="region of interest" description="Disordered" evidence="5">
    <location>
        <begin position="1983"/>
        <end position="2027"/>
    </location>
</feature>
<evidence type="ECO:0000256" key="3">
    <source>
        <dbReference type="ARBA" id="ARBA00023212"/>
    </source>
</evidence>
<feature type="domain" description="CHAT" evidence="6">
    <location>
        <begin position="1817"/>
        <end position="1942"/>
    </location>
</feature>
<proteinExistence type="predicted"/>
<dbReference type="InterPro" id="IPR016024">
    <property type="entry name" value="ARM-type_fold"/>
</dbReference>
<dbReference type="InterPro" id="IPR001611">
    <property type="entry name" value="Leu-rich_rpt"/>
</dbReference>
<dbReference type="SMART" id="SM00368">
    <property type="entry name" value="LRR_RI"/>
    <property type="match status" value="3"/>
</dbReference>
<dbReference type="InterPro" id="IPR027417">
    <property type="entry name" value="P-loop_NTPase"/>
</dbReference>
<dbReference type="Gene3D" id="1.25.10.10">
    <property type="entry name" value="Leucine-rich Repeat Variant"/>
    <property type="match status" value="3"/>
</dbReference>
<comment type="subcellular location">
    <subcellularLocation>
        <location evidence="1">Cytoplasm</location>
        <location evidence="1">Cytoskeleton</location>
    </subcellularLocation>
</comment>
<dbReference type="Pfam" id="PF13516">
    <property type="entry name" value="LRR_6"/>
    <property type="match status" value="1"/>
</dbReference>
<reference evidence="7 8" key="1">
    <citation type="journal article" date="2004" name="Science">
        <title>The genome of the diatom Thalassiosira pseudonana: ecology, evolution, and metabolism.</title>
        <authorList>
            <person name="Armbrust E.V."/>
            <person name="Berges J.A."/>
            <person name="Bowler C."/>
            <person name="Green B.R."/>
            <person name="Martinez D."/>
            <person name="Putnam N.H."/>
            <person name="Zhou S."/>
            <person name="Allen A.E."/>
            <person name="Apt K.E."/>
            <person name="Bechner M."/>
            <person name="Brzezinski M.A."/>
            <person name="Chaal B.K."/>
            <person name="Chiovitti A."/>
            <person name="Davis A.K."/>
            <person name="Demarest M.S."/>
            <person name="Detter J.C."/>
            <person name="Glavina T."/>
            <person name="Goodstein D."/>
            <person name="Hadi M.Z."/>
            <person name="Hellsten U."/>
            <person name="Hildebrand M."/>
            <person name="Jenkins B.D."/>
            <person name="Jurka J."/>
            <person name="Kapitonov V.V."/>
            <person name="Kroger N."/>
            <person name="Lau W.W."/>
            <person name="Lane T.W."/>
            <person name="Larimer F.W."/>
            <person name="Lippmeier J.C."/>
            <person name="Lucas S."/>
            <person name="Medina M."/>
            <person name="Montsant A."/>
            <person name="Obornik M."/>
            <person name="Parker M.S."/>
            <person name="Palenik B."/>
            <person name="Pazour G.J."/>
            <person name="Richardson P.M."/>
            <person name="Rynearson T.A."/>
            <person name="Saito M.A."/>
            <person name="Schwartz D.C."/>
            <person name="Thamatrakoln K."/>
            <person name="Valentin K."/>
            <person name="Vardi A."/>
            <person name="Wilkerson F.P."/>
            <person name="Rokhsar D.S."/>
        </authorList>
    </citation>
    <scope>NUCLEOTIDE SEQUENCE [LARGE SCALE GENOMIC DNA]</scope>
    <source>
        <strain evidence="7 8">CCMP1335</strain>
    </source>
</reference>
<evidence type="ECO:0000256" key="1">
    <source>
        <dbReference type="ARBA" id="ARBA00004245"/>
    </source>
</evidence>
<dbReference type="PANTHER" id="PTHR24107:SF2">
    <property type="entry name" value="NLR FAMILY CARD DOMAIN CONTAINING 3"/>
    <property type="match status" value="1"/>
</dbReference>
<dbReference type="Gene3D" id="2.60.120.920">
    <property type="match status" value="1"/>
</dbReference>
<dbReference type="InterPro" id="IPR011989">
    <property type="entry name" value="ARM-like"/>
</dbReference>
<dbReference type="eggNOG" id="ENOG502R3UV">
    <property type="taxonomic scope" value="Eukaryota"/>
</dbReference>
<feature type="repeat" description="ARM" evidence="4">
    <location>
        <begin position="647"/>
        <end position="680"/>
    </location>
</feature>
<dbReference type="InterPro" id="IPR044736">
    <property type="entry name" value="Gid1/RanBPM/SPLA_SPRY"/>
</dbReference>
<dbReference type="Gene3D" id="3.40.50.300">
    <property type="entry name" value="P-loop containing nucleotide triphosphate hydrolases"/>
    <property type="match status" value="1"/>
</dbReference>
<dbReference type="OMA" id="ICANEAG"/>
<dbReference type="KEGG" id="tps:THAPSDRAFT_7695"/>
<dbReference type="GeneID" id="7449845"/>
<accession>B8C793</accession>
<dbReference type="SUPFAM" id="SSF52540">
    <property type="entry name" value="P-loop containing nucleoside triphosphate hydrolases"/>
    <property type="match status" value="1"/>
</dbReference>
<keyword evidence="8" id="KW-1185">Reference proteome</keyword>
<keyword evidence="2" id="KW-0963">Cytoplasm</keyword>
<evidence type="ECO:0000313" key="7">
    <source>
        <dbReference type="EMBL" id="EED90707.1"/>
    </source>
</evidence>
<evidence type="ECO:0000259" key="6">
    <source>
        <dbReference type="Pfam" id="PF12770"/>
    </source>
</evidence>
<dbReference type="InterPro" id="IPR024983">
    <property type="entry name" value="CHAT_dom"/>
</dbReference>
<dbReference type="InterPro" id="IPR052410">
    <property type="entry name" value="DRC5"/>
</dbReference>
<dbReference type="Pfam" id="PF12770">
    <property type="entry name" value="CHAT"/>
    <property type="match status" value="1"/>
</dbReference>
<dbReference type="CDD" id="cd12885">
    <property type="entry name" value="SPRY_RanBP_like"/>
    <property type="match status" value="1"/>
</dbReference>
<evidence type="ECO:0000313" key="8">
    <source>
        <dbReference type="Proteomes" id="UP000001449"/>
    </source>
</evidence>
<dbReference type="InterPro" id="IPR032675">
    <property type="entry name" value="LRR_dom_sf"/>
</dbReference>
<dbReference type="InterPro" id="IPR000225">
    <property type="entry name" value="Armadillo"/>
</dbReference>
<gene>
    <name evidence="7" type="ORF">THAPSDRAFT_7695</name>
</gene>
<evidence type="ECO:0000256" key="2">
    <source>
        <dbReference type="ARBA" id="ARBA00022490"/>
    </source>
</evidence>
<organism evidence="7 8">
    <name type="scientific">Thalassiosira pseudonana</name>
    <name type="common">Marine diatom</name>
    <name type="synonym">Cyclotella nana</name>
    <dbReference type="NCBI Taxonomy" id="35128"/>
    <lineage>
        <taxon>Eukaryota</taxon>
        <taxon>Sar</taxon>
        <taxon>Stramenopiles</taxon>
        <taxon>Ochrophyta</taxon>
        <taxon>Bacillariophyta</taxon>
        <taxon>Coscinodiscophyceae</taxon>
        <taxon>Thalassiosirophycidae</taxon>
        <taxon>Thalassiosirales</taxon>
        <taxon>Thalassiosiraceae</taxon>
        <taxon>Thalassiosira</taxon>
    </lineage>
</organism>